<sequence length="665" mass="77201">MTSSNRHEVELDSFPENQWEYDIVSTAHPRVQSRVEKWLSQIEDQQLQKIENPRIPVEIIFQIIELLLNDHDECTAVCVAITGRTYYRFFRSVHPEHVLLISRPPYPHSPKGFPPNLAKLLHDSLVPEYRFLKRLHQFLLCSVYGDEAGTPKEWDLIQRTSDYHSIISRQGRIVGKLILPSPFGMGTDWYLAAVRQFVKHVEEAVPDLSTVSSNLMQYVPVVMPGISVIGLTMSTFTSTGLPVRLVNMAPSSETRPWLHGIPYPGVTSTGHIMPGQTMLGQTPNQDQLRENLRMTNLAVKDQYARVTGMQKTHLWHLMGKYVSTRILDHDPSGNVLNKTRRMCFWEAILQASKQDWEQYFLLFADGVEIPTEKYSTRTMVWKHRPKPKKQNQETGCKSPETEFVAIPTTVAPTKKSEFKGFPLDIINILFDILLEQDERTTIICLALTCRTCWNFFQGKPWKKSIKFGRWEADSFYEYCFIELIETWIGPGYRRIGPDSRYIETPFLSRAVYGDFPGVEEKTLDDRWQDYKTLNIQDEETYKLIPLVPKPFGVSADSWFRLAARQFKNEVLSWDSWTRMRAKLAASYRRSNLYRWLLSNGGQEWLLSHRKYRKTKICNNNSMAVLIYFPDEGKSWPMEPERSKPTGRGTNARKLRKSDRCYSPSF</sequence>
<dbReference type="GeneID" id="59258162"/>
<protein>
    <submittedName>
        <fullName evidence="2">Uncharacterized protein</fullName>
    </submittedName>
</protein>
<proteinExistence type="predicted"/>
<feature type="compositionally biased region" description="Basic and acidic residues" evidence="1">
    <location>
        <begin position="633"/>
        <end position="643"/>
    </location>
</feature>
<dbReference type="RefSeq" id="XP_037193004.1">
    <property type="nucleotide sequence ID" value="XM_037334470.1"/>
</dbReference>
<accession>A0A8H6AUJ0</accession>
<evidence type="ECO:0000256" key="1">
    <source>
        <dbReference type="SAM" id="MobiDB-lite"/>
    </source>
</evidence>
<dbReference type="OrthoDB" id="3472739at2759"/>
<dbReference type="EMBL" id="JABFCT010000007">
    <property type="protein sequence ID" value="KAF5874058.1"/>
    <property type="molecule type" value="Genomic_DNA"/>
</dbReference>
<feature type="region of interest" description="Disordered" evidence="1">
    <location>
        <begin position="633"/>
        <end position="665"/>
    </location>
</feature>
<name>A0A8H6AUJ0_9HELO</name>
<gene>
    <name evidence="2" type="ORF">Bfra_004064</name>
</gene>
<evidence type="ECO:0000313" key="3">
    <source>
        <dbReference type="Proteomes" id="UP000531561"/>
    </source>
</evidence>
<evidence type="ECO:0000313" key="2">
    <source>
        <dbReference type="EMBL" id="KAF5874058.1"/>
    </source>
</evidence>
<organism evidence="2 3">
    <name type="scientific">Botrytis fragariae</name>
    <dbReference type="NCBI Taxonomy" id="1964551"/>
    <lineage>
        <taxon>Eukaryota</taxon>
        <taxon>Fungi</taxon>
        <taxon>Dikarya</taxon>
        <taxon>Ascomycota</taxon>
        <taxon>Pezizomycotina</taxon>
        <taxon>Leotiomycetes</taxon>
        <taxon>Helotiales</taxon>
        <taxon>Sclerotiniaceae</taxon>
        <taxon>Botrytis</taxon>
    </lineage>
</organism>
<dbReference type="AlphaFoldDB" id="A0A8H6AUJ0"/>
<reference evidence="2 3" key="1">
    <citation type="journal article" date="2020" name="Phytopathology">
        <title>A high-quality genome resource of Botrytis fragariae, a new and rapidly spreading fungal pathogen causing strawberry gray mold in the U.S.A.</title>
        <authorList>
            <person name="Wu Y."/>
            <person name="Saski C.A."/>
            <person name="Schnabel G."/>
            <person name="Xiao S."/>
            <person name="Hu M."/>
        </authorList>
    </citation>
    <scope>NUCLEOTIDE SEQUENCE [LARGE SCALE GENOMIC DNA]</scope>
    <source>
        <strain evidence="2 3">BVB16</strain>
    </source>
</reference>
<comment type="caution">
    <text evidence="2">The sequence shown here is derived from an EMBL/GenBank/DDBJ whole genome shotgun (WGS) entry which is preliminary data.</text>
</comment>
<keyword evidence="3" id="KW-1185">Reference proteome</keyword>
<dbReference type="Proteomes" id="UP000531561">
    <property type="component" value="Unassembled WGS sequence"/>
</dbReference>